<keyword evidence="2" id="KW-0560">Oxidoreductase</keyword>
<gene>
    <name evidence="3" type="ORF">PG997_014388</name>
</gene>
<evidence type="ECO:0000256" key="2">
    <source>
        <dbReference type="ARBA" id="ARBA00023002"/>
    </source>
</evidence>
<dbReference type="PANTHER" id="PTHR24321">
    <property type="entry name" value="DEHYDROGENASES, SHORT CHAIN"/>
    <property type="match status" value="1"/>
</dbReference>
<comment type="similarity">
    <text evidence="1">Belongs to the short-chain dehydrogenases/reductases (SDR) family.</text>
</comment>
<comment type="caution">
    <text evidence="3">The sequence shown here is derived from an EMBL/GenBank/DDBJ whole genome shotgun (WGS) entry which is preliminary data.</text>
</comment>
<dbReference type="Pfam" id="PF13561">
    <property type="entry name" value="adh_short_C2"/>
    <property type="match status" value="1"/>
</dbReference>
<dbReference type="PRINTS" id="PR00081">
    <property type="entry name" value="GDHRDH"/>
</dbReference>
<dbReference type="PANTHER" id="PTHR24321:SF8">
    <property type="entry name" value="ESTRADIOL 17-BETA-DEHYDROGENASE 8-RELATED"/>
    <property type="match status" value="1"/>
</dbReference>
<dbReference type="InterPro" id="IPR036291">
    <property type="entry name" value="NAD(P)-bd_dom_sf"/>
</dbReference>
<keyword evidence="4" id="KW-1185">Reference proteome</keyword>
<name>A0ABR1UTN2_9PEZI</name>
<dbReference type="GeneID" id="92051762"/>
<reference evidence="3 4" key="1">
    <citation type="submission" date="2023-01" db="EMBL/GenBank/DDBJ databases">
        <title>Analysis of 21 Apiospora genomes using comparative genomics revels a genus with tremendous synthesis potential of carbohydrate active enzymes and secondary metabolites.</title>
        <authorList>
            <person name="Sorensen T."/>
        </authorList>
    </citation>
    <scope>NUCLEOTIDE SEQUENCE [LARGE SCALE GENOMIC DNA]</scope>
    <source>
        <strain evidence="3 4">CBS 114990</strain>
    </source>
</reference>
<protein>
    <submittedName>
        <fullName evidence="3">3-oxoacyl- reductase FabG</fullName>
    </submittedName>
</protein>
<dbReference type="CDD" id="cd05233">
    <property type="entry name" value="SDR_c"/>
    <property type="match status" value="1"/>
</dbReference>
<dbReference type="SUPFAM" id="SSF51735">
    <property type="entry name" value="NAD(P)-binding Rossmann-fold domains"/>
    <property type="match status" value="1"/>
</dbReference>
<dbReference type="EMBL" id="JAQQWN010000010">
    <property type="protein sequence ID" value="KAK8062291.1"/>
    <property type="molecule type" value="Genomic_DNA"/>
</dbReference>
<organism evidence="3 4">
    <name type="scientific">Apiospora hydei</name>
    <dbReference type="NCBI Taxonomy" id="1337664"/>
    <lineage>
        <taxon>Eukaryota</taxon>
        <taxon>Fungi</taxon>
        <taxon>Dikarya</taxon>
        <taxon>Ascomycota</taxon>
        <taxon>Pezizomycotina</taxon>
        <taxon>Sordariomycetes</taxon>
        <taxon>Xylariomycetidae</taxon>
        <taxon>Amphisphaeriales</taxon>
        <taxon>Apiosporaceae</taxon>
        <taxon>Apiospora</taxon>
    </lineage>
</organism>
<evidence type="ECO:0000256" key="1">
    <source>
        <dbReference type="ARBA" id="ARBA00006484"/>
    </source>
</evidence>
<sequence length="257" mass="27265">MANPKPFQGKVICITGAAQGIGRATAEYLAARGATLSLCDLSFEKDSTVVVGNDSGLETLEMHADVCDPESVRAWIEATVERFGRLDGCVNNAGVAPRKIGPITEMGLDDWNRVINVNLTGVFNCLKYEMKHIVDGGSIVNIKRNAWQASVAGLKGNPNLSSYIASKHGVVGLTKAAAHEGAAREIRVNAVCPSPIQTAMHTHLEKEGLYPKGGASRLLLPKVGAPEEVAASVAFFLNDETRFLTNVLHPVDGGFSG</sequence>
<accession>A0ABR1UTN2</accession>
<evidence type="ECO:0000313" key="3">
    <source>
        <dbReference type="EMBL" id="KAK8062291.1"/>
    </source>
</evidence>
<evidence type="ECO:0000313" key="4">
    <source>
        <dbReference type="Proteomes" id="UP001433268"/>
    </source>
</evidence>
<dbReference type="Proteomes" id="UP001433268">
    <property type="component" value="Unassembled WGS sequence"/>
</dbReference>
<dbReference type="PRINTS" id="PR00080">
    <property type="entry name" value="SDRFAMILY"/>
</dbReference>
<dbReference type="RefSeq" id="XP_066660890.1">
    <property type="nucleotide sequence ID" value="XM_066818702.1"/>
</dbReference>
<dbReference type="InterPro" id="IPR002347">
    <property type="entry name" value="SDR_fam"/>
</dbReference>
<dbReference type="Gene3D" id="3.40.50.720">
    <property type="entry name" value="NAD(P)-binding Rossmann-like Domain"/>
    <property type="match status" value="1"/>
</dbReference>
<proteinExistence type="inferred from homology"/>